<dbReference type="PATRIC" id="fig|243231.5.peg.3034"/>
<dbReference type="SMART" id="SM00855">
    <property type="entry name" value="PGAM"/>
    <property type="match status" value="1"/>
</dbReference>
<feature type="binding site" evidence="3">
    <location>
        <position position="78"/>
    </location>
    <ligand>
        <name>substrate</name>
    </ligand>
</feature>
<evidence type="ECO:0000256" key="1">
    <source>
        <dbReference type="NCBIfam" id="TIGR03162"/>
    </source>
</evidence>
<dbReference type="PANTHER" id="PTHR48100:SF10">
    <property type="entry name" value="2-CARBOXY-D-ARABINITOL-1-PHOSPHATASE-RELATED"/>
    <property type="match status" value="1"/>
</dbReference>
<dbReference type="GO" id="GO:0009236">
    <property type="term" value="P:cobalamin biosynthetic process"/>
    <property type="evidence" value="ECO:0007669"/>
    <property type="project" value="UniProtKB-UniRule"/>
</dbReference>
<evidence type="ECO:0000256" key="3">
    <source>
        <dbReference type="PIRSR" id="PIRSR613078-2"/>
    </source>
</evidence>
<dbReference type="HOGENOM" id="CLU_033323_8_4_7"/>
<evidence type="ECO:0000256" key="4">
    <source>
        <dbReference type="PIRSR" id="PIRSR613078-3"/>
    </source>
</evidence>
<reference evidence="5 6" key="2">
    <citation type="journal article" date="2012" name="BMC Genomics">
        <title>Comparative genomic analysis of Geobacter sulfurreducens KN400, a strain with enhanced capacity for extracellular electron transfer and electricity production.</title>
        <authorList>
            <person name="Butler J.E."/>
            <person name="Young N.D."/>
            <person name="Aklujkar M."/>
            <person name="Lovley D.R."/>
        </authorList>
    </citation>
    <scope>NUCLEOTIDE SEQUENCE [LARGE SCALE GENOMIC DNA]</scope>
    <source>
        <strain evidence="6">ATCC 51573 / DSM 12127 / PCA</strain>
    </source>
</reference>
<evidence type="ECO:0000313" key="5">
    <source>
        <dbReference type="EMBL" id="AAR36399.1"/>
    </source>
</evidence>
<feature type="active site" description="Tele-phosphohistidine intermediate" evidence="2">
    <location>
        <position position="29"/>
    </location>
</feature>
<evidence type="ECO:0000256" key="2">
    <source>
        <dbReference type="PIRSR" id="PIRSR613078-1"/>
    </source>
</evidence>
<dbReference type="EnsemblBacteria" id="AAR36399">
    <property type="protein sequence ID" value="AAR36399"/>
    <property type="gene ID" value="GSU3007"/>
</dbReference>
<organism evidence="5 6">
    <name type="scientific">Geobacter sulfurreducens (strain ATCC 51573 / DSM 12127 / PCA)</name>
    <dbReference type="NCBI Taxonomy" id="243231"/>
    <lineage>
        <taxon>Bacteria</taxon>
        <taxon>Pseudomonadati</taxon>
        <taxon>Thermodesulfobacteriota</taxon>
        <taxon>Desulfuromonadia</taxon>
        <taxon>Geobacterales</taxon>
        <taxon>Geobacteraceae</taxon>
        <taxon>Geobacter</taxon>
    </lineage>
</organism>
<name>Q748J5_GEOSL</name>
<dbReference type="GO" id="GO:0016791">
    <property type="term" value="F:phosphatase activity"/>
    <property type="evidence" value="ECO:0000318"/>
    <property type="project" value="GO_Central"/>
</dbReference>
<dbReference type="NCBIfam" id="TIGR03162">
    <property type="entry name" value="ribazole_cobC"/>
    <property type="match status" value="1"/>
</dbReference>
<dbReference type="STRING" id="243231.GSU3007"/>
<feature type="active site" description="Proton donor/acceptor" evidence="2">
    <location>
        <position position="102"/>
    </location>
</feature>
<dbReference type="eggNOG" id="COG0406">
    <property type="taxonomic scope" value="Bacteria"/>
</dbReference>
<dbReference type="InterPro" id="IPR050275">
    <property type="entry name" value="PGM_Phosphatase"/>
</dbReference>
<dbReference type="GO" id="GO:0043755">
    <property type="term" value="F:alpha-ribazole phosphatase activity"/>
    <property type="evidence" value="ECO:0007669"/>
    <property type="project" value="UniProtKB-UniRule"/>
</dbReference>
<evidence type="ECO:0000313" key="6">
    <source>
        <dbReference type="Proteomes" id="UP000000577"/>
    </source>
</evidence>
<dbReference type="OrthoDB" id="9781415at2"/>
<dbReference type="EMBL" id="AE017180">
    <property type="protein sequence ID" value="AAR36399.1"/>
    <property type="molecule type" value="Genomic_DNA"/>
</dbReference>
<dbReference type="FunCoup" id="Q748J5">
    <property type="interactions" value="385"/>
</dbReference>
<sequence>MRLPEQTTGIFPSLERNMTRKTRIYLIRHGEVEGAGVPRYNGHNDVGLSERGKAQYLELRKRFDGVRIAACYTSDLTRCVWGAESLAAHLNVQPQRHPELREICMGEWEAKSWQELQDRYPHQWQARLNDLEGYRVPGGENLLDVRARVMPAVNAIVERHRGEDVLVVAHGGVNRIILLEAIGAPLANLFSLEQTYCCMNIIDYFEDGRAVVKLVNG</sequence>
<dbReference type="Pfam" id="PF00300">
    <property type="entry name" value="His_Phos_1"/>
    <property type="match status" value="1"/>
</dbReference>
<dbReference type="Gene3D" id="3.40.50.1240">
    <property type="entry name" value="Phosphoglycerate mutase-like"/>
    <property type="match status" value="1"/>
</dbReference>
<dbReference type="InterPro" id="IPR029033">
    <property type="entry name" value="His_PPase_superfam"/>
</dbReference>
<dbReference type="EC" id="3.1.3.73" evidence="1"/>
<dbReference type="KEGG" id="gsu:GSU3007"/>
<dbReference type="SUPFAM" id="SSF53254">
    <property type="entry name" value="Phosphoglycerate mutase-like"/>
    <property type="match status" value="1"/>
</dbReference>
<dbReference type="InParanoid" id="Q748J5"/>
<feature type="site" description="Transition state stabilizer" evidence="4">
    <location>
        <position position="170"/>
    </location>
</feature>
<dbReference type="AlphaFoldDB" id="Q748J5"/>
<dbReference type="CDD" id="cd07067">
    <property type="entry name" value="HP_PGM_like"/>
    <property type="match status" value="1"/>
</dbReference>
<dbReference type="InterPro" id="IPR017578">
    <property type="entry name" value="Ribazole_CobC"/>
</dbReference>
<dbReference type="SMR" id="Q748J5"/>
<dbReference type="Proteomes" id="UP000000577">
    <property type="component" value="Chromosome"/>
</dbReference>
<gene>
    <name evidence="5" type="primary">cobC</name>
    <name evidence="5" type="ordered locus">GSU3007</name>
</gene>
<dbReference type="InterPro" id="IPR013078">
    <property type="entry name" value="His_Pase_superF_clade-1"/>
</dbReference>
<proteinExistence type="predicted"/>
<keyword evidence="6" id="KW-1185">Reference proteome</keyword>
<protein>
    <recommendedName>
        <fullName evidence="1">Alpha-ribazole phosphatase</fullName>
        <ecNumber evidence="1">3.1.3.73</ecNumber>
    </recommendedName>
</protein>
<reference evidence="5 6" key="1">
    <citation type="journal article" date="2003" name="Science">
        <title>Genome of Geobacter sulfurreducens: metal reduction in subsurface environments.</title>
        <authorList>
            <person name="Methe B.A."/>
            <person name="Nelson K.E."/>
            <person name="Eisen J.A."/>
            <person name="Paulsen I.T."/>
            <person name="Nelson W."/>
            <person name="Heidelberg J.F."/>
            <person name="Wu D."/>
            <person name="Wu M."/>
            <person name="Ward N."/>
            <person name="Beanan M.J."/>
            <person name="Dodson R.J."/>
            <person name="Madupu R."/>
            <person name="Brinkac L.M."/>
            <person name="Daugherty S.C."/>
            <person name="DeBoy R.T."/>
            <person name="Durkin A.S."/>
            <person name="Gwinn M."/>
            <person name="Kolonay J.F."/>
            <person name="Sullivan S.A."/>
            <person name="Haft D.H."/>
            <person name="Selengut J."/>
            <person name="Davidsen T.M."/>
            <person name="Zafar N."/>
            <person name="White O."/>
            <person name="Tran B."/>
            <person name="Romero C."/>
            <person name="Forberger H.A."/>
            <person name="Weidman J."/>
            <person name="Khouri H."/>
            <person name="Feldblyum T.V."/>
            <person name="Utterback T.R."/>
            <person name="Van Aken S.E."/>
            <person name="Lovley D.R."/>
            <person name="Fraser C.M."/>
        </authorList>
    </citation>
    <scope>NUCLEOTIDE SEQUENCE [LARGE SCALE GENOMIC DNA]</scope>
    <source>
        <strain evidence="6">ATCC 51573 / DSM 12127 / PCA</strain>
    </source>
</reference>
<dbReference type="PANTHER" id="PTHR48100">
    <property type="entry name" value="BROAD-SPECIFICITY PHOSPHATASE YOR283W-RELATED"/>
    <property type="match status" value="1"/>
</dbReference>
<accession>Q748J5</accession>